<protein>
    <submittedName>
        <fullName evidence="2">Uncharacterized protein</fullName>
    </submittedName>
</protein>
<accession>A0A221T3D2</accession>
<dbReference type="EMBL" id="CP021084">
    <property type="protein sequence ID" value="ASN83412.1"/>
    <property type="molecule type" value="Genomic_DNA"/>
</dbReference>
<feature type="chain" id="PRO_5011294631" evidence="1">
    <location>
        <begin position="17"/>
        <end position="163"/>
    </location>
</feature>
<dbReference type="KEGG" id="dfc:DFI_19640"/>
<evidence type="ECO:0000313" key="3">
    <source>
        <dbReference type="Proteomes" id="UP000259030"/>
    </source>
</evidence>
<dbReference type="RefSeq" id="WP_027462845.1">
    <property type="nucleotide sequence ID" value="NZ_CP021084.1"/>
</dbReference>
<geneLocation type="plasmid" evidence="3">
    <name>pdfi3</name>
</geneLocation>
<keyword evidence="3" id="KW-1185">Reference proteome</keyword>
<dbReference type="AlphaFoldDB" id="A0A221T3D2"/>
<organism evidence="2 3">
    <name type="scientific">Deinococcus ficus</name>
    <dbReference type="NCBI Taxonomy" id="317577"/>
    <lineage>
        <taxon>Bacteria</taxon>
        <taxon>Thermotogati</taxon>
        <taxon>Deinococcota</taxon>
        <taxon>Deinococci</taxon>
        <taxon>Deinococcales</taxon>
        <taxon>Deinococcaceae</taxon>
        <taxon>Deinococcus</taxon>
    </lineage>
</organism>
<gene>
    <name evidence="2" type="ORF">DFI_19640</name>
</gene>
<proteinExistence type="predicted"/>
<reference evidence="2 3" key="1">
    <citation type="submission" date="2017-05" db="EMBL/GenBank/DDBJ databases">
        <title>The complete genome sequence of Deinococcus ficus isolated from the rhizosphere of the Ficus religiosa L. in Taiwan.</title>
        <authorList>
            <person name="Wu K.-M."/>
            <person name="Liao T.-L."/>
            <person name="Liu Y.-M."/>
            <person name="Young C.-C."/>
            <person name="Tsai S.-F."/>
        </authorList>
    </citation>
    <scope>NUCLEOTIDE SEQUENCE [LARGE SCALE GENOMIC DNA]</scope>
    <source>
        <strain evidence="2 3">CC-FR2-10</strain>
        <plasmid evidence="3">pdfi3</plasmid>
    </source>
</reference>
<evidence type="ECO:0000313" key="2">
    <source>
        <dbReference type="EMBL" id="ASN83412.1"/>
    </source>
</evidence>
<keyword evidence="1" id="KW-0732">Signal</keyword>
<dbReference type="Proteomes" id="UP000259030">
    <property type="component" value="Plasmid pDFI3"/>
</dbReference>
<keyword evidence="2" id="KW-0614">Plasmid</keyword>
<evidence type="ECO:0000256" key="1">
    <source>
        <dbReference type="SAM" id="SignalP"/>
    </source>
</evidence>
<sequence>MRAVFLLLALATSASAAPLIGSTADLRSTPLCRTYTCTLLKTHTVSSAAENVIVAPGGSVVQYRLTAGTVVFDVWVGRGKAKTVTDVWARPRAPMNRAALPPAAELIRVTADISASGAMKAAEHWLKEATNPGTGAERLYVTPTIYVNAAGKDGNFLIILKND</sequence>
<feature type="signal peptide" evidence="1">
    <location>
        <begin position="1"/>
        <end position="16"/>
    </location>
</feature>
<name>A0A221T3D2_9DEIO</name>